<dbReference type="Gene3D" id="3.40.1550.10">
    <property type="entry name" value="CheC-like"/>
    <property type="match status" value="1"/>
</dbReference>
<name>A0AB39UT14_9GAMM</name>
<evidence type="ECO:0000256" key="1">
    <source>
        <dbReference type="ARBA" id="ARBA00022500"/>
    </source>
</evidence>
<dbReference type="PANTHER" id="PTHR43484">
    <property type="match status" value="1"/>
</dbReference>
<proteinExistence type="predicted"/>
<dbReference type="SUPFAM" id="SSF103039">
    <property type="entry name" value="CheC-like"/>
    <property type="match status" value="1"/>
</dbReference>
<gene>
    <name evidence="3" type="ORF">AAIA72_10335</name>
</gene>
<organism evidence="3">
    <name type="scientific">Thermohahella caldifontis</name>
    <dbReference type="NCBI Taxonomy" id="3142973"/>
    <lineage>
        <taxon>Bacteria</taxon>
        <taxon>Pseudomonadati</taxon>
        <taxon>Pseudomonadota</taxon>
        <taxon>Gammaproteobacteria</taxon>
        <taxon>Oceanospirillales</taxon>
        <taxon>Hahellaceae</taxon>
        <taxon>Thermohahella</taxon>
    </lineage>
</organism>
<dbReference type="KEGG" id="tcd:AAIA72_10335"/>
<dbReference type="InterPro" id="IPR051469">
    <property type="entry name" value="FliN/MopA/SpaO"/>
</dbReference>
<dbReference type="GO" id="GO:0016787">
    <property type="term" value="F:hydrolase activity"/>
    <property type="evidence" value="ECO:0007669"/>
    <property type="project" value="InterPro"/>
</dbReference>
<dbReference type="Pfam" id="PF04509">
    <property type="entry name" value="CheC"/>
    <property type="match status" value="1"/>
</dbReference>
<feature type="domain" description="CheC-like protein" evidence="2">
    <location>
        <begin position="12"/>
        <end position="46"/>
    </location>
</feature>
<dbReference type="EMBL" id="CP154858">
    <property type="protein sequence ID" value="XDT71203.1"/>
    <property type="molecule type" value="Genomic_DNA"/>
</dbReference>
<dbReference type="InterPro" id="IPR007597">
    <property type="entry name" value="CheC"/>
</dbReference>
<keyword evidence="1" id="KW-0145">Chemotaxis</keyword>
<dbReference type="AlphaFoldDB" id="A0AB39UT14"/>
<dbReference type="CDD" id="cd17910">
    <property type="entry name" value="CheC_ClassII"/>
    <property type="match status" value="1"/>
</dbReference>
<dbReference type="PANTHER" id="PTHR43484:SF1">
    <property type="entry name" value="FLAGELLAR MOTOR SWITCH PROTEIN FLIN"/>
    <property type="match status" value="1"/>
</dbReference>
<dbReference type="RefSeq" id="WP_369600240.1">
    <property type="nucleotide sequence ID" value="NZ_CP154858.1"/>
</dbReference>
<evidence type="ECO:0000259" key="2">
    <source>
        <dbReference type="Pfam" id="PF04509"/>
    </source>
</evidence>
<accession>A0AB39UT14</accession>
<sequence length="204" mass="21920">MNAPFAALTEDQRDALQELMNVAMGQAADRLARLIDTLVILSVPRILLASECGEDLKGCPFFHQPAAVVTRQSFLGALRGEVLVSFDQDGADELASLLGYDEDVDPAGHDELMLDVTNILSSACIQGLAEQLALPASFGAPSILATQTTLAAAVGEDMNREQTLVLEICFKVESHRFNCELLICVASESIAVVVDAINRLLEDF</sequence>
<reference evidence="3" key="1">
    <citation type="submission" date="2024-05" db="EMBL/GenBank/DDBJ databases">
        <title>Genome sequencing of novel strain.</title>
        <authorList>
            <person name="Ganbat D."/>
            <person name="Ganbat S."/>
            <person name="Lee S.-J."/>
        </authorList>
    </citation>
    <scope>NUCLEOTIDE SEQUENCE</scope>
    <source>
        <strain evidence="3">SMD15-11</strain>
    </source>
</reference>
<protein>
    <submittedName>
        <fullName evidence="3">Chemotaxis protein CheC</fullName>
    </submittedName>
</protein>
<evidence type="ECO:0000313" key="3">
    <source>
        <dbReference type="EMBL" id="XDT71203.1"/>
    </source>
</evidence>
<dbReference type="InterPro" id="IPR028976">
    <property type="entry name" value="CheC-like_sf"/>
</dbReference>
<dbReference type="GO" id="GO:0006935">
    <property type="term" value="P:chemotaxis"/>
    <property type="evidence" value="ECO:0007669"/>
    <property type="project" value="UniProtKB-KW"/>
</dbReference>